<feature type="region of interest" description="Disordered" evidence="1">
    <location>
        <begin position="65"/>
        <end position="123"/>
    </location>
</feature>
<evidence type="ECO:0000313" key="2">
    <source>
        <dbReference type="EMBL" id="KAJ0962040.1"/>
    </source>
</evidence>
<protein>
    <submittedName>
        <fullName evidence="2">Uncharacterized protein</fullName>
    </submittedName>
</protein>
<gene>
    <name evidence="2" type="ORF">J5N97_029868</name>
</gene>
<organism evidence="2 3">
    <name type="scientific">Dioscorea zingiberensis</name>
    <dbReference type="NCBI Taxonomy" id="325984"/>
    <lineage>
        <taxon>Eukaryota</taxon>
        <taxon>Viridiplantae</taxon>
        <taxon>Streptophyta</taxon>
        <taxon>Embryophyta</taxon>
        <taxon>Tracheophyta</taxon>
        <taxon>Spermatophyta</taxon>
        <taxon>Magnoliopsida</taxon>
        <taxon>Liliopsida</taxon>
        <taxon>Dioscoreales</taxon>
        <taxon>Dioscoreaceae</taxon>
        <taxon>Dioscorea</taxon>
    </lineage>
</organism>
<proteinExistence type="predicted"/>
<dbReference type="EMBL" id="JAGGNH010000010">
    <property type="protein sequence ID" value="KAJ0962040.1"/>
    <property type="molecule type" value="Genomic_DNA"/>
</dbReference>
<reference evidence="2" key="1">
    <citation type="submission" date="2021-03" db="EMBL/GenBank/DDBJ databases">
        <authorList>
            <person name="Li Z."/>
            <person name="Yang C."/>
        </authorList>
    </citation>
    <scope>NUCLEOTIDE SEQUENCE</scope>
    <source>
        <strain evidence="2">Dzin_1.0</strain>
        <tissue evidence="2">Leaf</tissue>
    </source>
</reference>
<sequence>MAALSSIEVKFQLKLETLLLYLHRSYTRPPLPDPYPPPDLFLRPAARSHAVPSSHVACARDCALSRRPQRPGRAPPLPVPPHSRAKPPLLRPAAQHRRPSISVPPCKRAQAHAPRVRPAATRPRRRLHAFPVVSPRAPPPLQPLASPHCPTADHLPSPATRCPSFKLIVSLQLPRTPARLVDAGKELAQGRRTGVAKVPWESKQDRVVRRSF</sequence>
<evidence type="ECO:0000313" key="3">
    <source>
        <dbReference type="Proteomes" id="UP001085076"/>
    </source>
</evidence>
<evidence type="ECO:0000256" key="1">
    <source>
        <dbReference type="SAM" id="MobiDB-lite"/>
    </source>
</evidence>
<name>A0A9D5H3I4_9LILI</name>
<keyword evidence="3" id="KW-1185">Reference proteome</keyword>
<dbReference type="Proteomes" id="UP001085076">
    <property type="component" value="Miscellaneous, Linkage group lg10"/>
</dbReference>
<dbReference type="AlphaFoldDB" id="A0A9D5H3I4"/>
<comment type="caution">
    <text evidence="2">The sequence shown here is derived from an EMBL/GenBank/DDBJ whole genome shotgun (WGS) entry which is preliminary data.</text>
</comment>
<accession>A0A9D5H3I4</accession>
<reference evidence="2" key="2">
    <citation type="journal article" date="2022" name="Hortic Res">
        <title>The genome of Dioscorea zingiberensis sheds light on the biosynthesis, origin and evolution of the medicinally important diosgenin saponins.</title>
        <authorList>
            <person name="Li Y."/>
            <person name="Tan C."/>
            <person name="Li Z."/>
            <person name="Guo J."/>
            <person name="Li S."/>
            <person name="Chen X."/>
            <person name="Wang C."/>
            <person name="Dai X."/>
            <person name="Yang H."/>
            <person name="Song W."/>
            <person name="Hou L."/>
            <person name="Xu J."/>
            <person name="Tong Z."/>
            <person name="Xu A."/>
            <person name="Yuan X."/>
            <person name="Wang W."/>
            <person name="Yang Q."/>
            <person name="Chen L."/>
            <person name="Sun Z."/>
            <person name="Wang K."/>
            <person name="Pan B."/>
            <person name="Chen J."/>
            <person name="Bao Y."/>
            <person name="Liu F."/>
            <person name="Qi X."/>
            <person name="Gang D.R."/>
            <person name="Wen J."/>
            <person name="Li J."/>
        </authorList>
    </citation>
    <scope>NUCLEOTIDE SEQUENCE</scope>
    <source>
        <strain evidence="2">Dzin_1.0</strain>
    </source>
</reference>